<dbReference type="RefSeq" id="WP_121153009.1">
    <property type="nucleotide sequence ID" value="NZ_CP032829.1"/>
</dbReference>
<name>A0A494TG49_SPHPE</name>
<dbReference type="Proteomes" id="UP000276254">
    <property type="component" value="Chromosome"/>
</dbReference>
<dbReference type="AlphaFoldDB" id="A0A494TG49"/>
<sequence>MSGSGAVKRFVFKELKSGDLRKFSATSADSTSGGGARDQRFSPYDKFDDVFNAMFKGKPEHRNRKKKDGTTEQLTVYVSPIAVHADDTHRTNPSKEMQHENQPYLVQTLRYWPPTEVRANEGRLGEVSKLDLAPPSDKGRVFLLIFEDDTALTPRIAFVTEHDVKAKSWEKSINDFFEKLLETPATTNAVMGYKDFVNKTSWTKEP</sequence>
<gene>
    <name evidence="2" type="ORF">D3Y57_10945</name>
</gene>
<reference evidence="2 3" key="1">
    <citation type="submission" date="2018-09" db="EMBL/GenBank/DDBJ databases">
        <title>Sphingomonas peninsula sp. nov., isolated from fildes peninsula, Antarctic soil.</title>
        <authorList>
            <person name="Yingchao G."/>
        </authorList>
    </citation>
    <scope>NUCLEOTIDE SEQUENCE [LARGE SCALE GENOMIC DNA]</scope>
    <source>
        <strain evidence="2 3">YZ-8</strain>
    </source>
</reference>
<organism evidence="2 3">
    <name type="scientific">Sphingomonas paeninsulae</name>
    <dbReference type="NCBI Taxonomy" id="2319844"/>
    <lineage>
        <taxon>Bacteria</taxon>
        <taxon>Pseudomonadati</taxon>
        <taxon>Pseudomonadota</taxon>
        <taxon>Alphaproteobacteria</taxon>
        <taxon>Sphingomonadales</taxon>
        <taxon>Sphingomonadaceae</taxon>
        <taxon>Sphingomonas</taxon>
    </lineage>
</organism>
<feature type="region of interest" description="Disordered" evidence="1">
    <location>
        <begin position="23"/>
        <end position="43"/>
    </location>
</feature>
<dbReference type="EMBL" id="CP032829">
    <property type="protein sequence ID" value="AYJ86384.1"/>
    <property type="molecule type" value="Genomic_DNA"/>
</dbReference>
<protein>
    <submittedName>
        <fullName evidence="2">Uncharacterized protein</fullName>
    </submittedName>
</protein>
<proteinExistence type="predicted"/>
<dbReference type="KEGG" id="spha:D3Y57_10945"/>
<dbReference type="OrthoDB" id="7593497at2"/>
<accession>A0A494TG49</accession>
<evidence type="ECO:0000313" key="3">
    <source>
        <dbReference type="Proteomes" id="UP000276254"/>
    </source>
</evidence>
<evidence type="ECO:0000256" key="1">
    <source>
        <dbReference type="SAM" id="MobiDB-lite"/>
    </source>
</evidence>
<keyword evidence="3" id="KW-1185">Reference proteome</keyword>
<evidence type="ECO:0000313" key="2">
    <source>
        <dbReference type="EMBL" id="AYJ86384.1"/>
    </source>
</evidence>